<dbReference type="EMBL" id="JARBDR010000917">
    <property type="protein sequence ID" value="KAJ8302460.1"/>
    <property type="molecule type" value="Genomic_DNA"/>
</dbReference>
<name>A0ABQ9EGA4_TEGGR</name>
<organism evidence="3 4">
    <name type="scientific">Tegillarca granosa</name>
    <name type="common">Malaysian cockle</name>
    <name type="synonym">Anadara granosa</name>
    <dbReference type="NCBI Taxonomy" id="220873"/>
    <lineage>
        <taxon>Eukaryota</taxon>
        <taxon>Metazoa</taxon>
        <taxon>Spiralia</taxon>
        <taxon>Lophotrochozoa</taxon>
        <taxon>Mollusca</taxon>
        <taxon>Bivalvia</taxon>
        <taxon>Autobranchia</taxon>
        <taxon>Pteriomorphia</taxon>
        <taxon>Arcoida</taxon>
        <taxon>Arcoidea</taxon>
        <taxon>Arcidae</taxon>
        <taxon>Tegillarca</taxon>
    </lineage>
</organism>
<dbReference type="Pfam" id="PF22314">
    <property type="entry name" value="NPC1_MLD"/>
    <property type="match status" value="1"/>
</dbReference>
<reference evidence="3 4" key="1">
    <citation type="submission" date="2022-12" db="EMBL/GenBank/DDBJ databases">
        <title>Chromosome-level genome of Tegillarca granosa.</title>
        <authorList>
            <person name="Kim J."/>
        </authorList>
    </citation>
    <scope>NUCLEOTIDE SEQUENCE [LARGE SCALE GENOMIC DNA]</scope>
    <source>
        <strain evidence="3">Teg-2019</strain>
        <tissue evidence="3">Adductor muscle</tissue>
    </source>
</reference>
<dbReference type="PANTHER" id="PTHR45727:SF2">
    <property type="entry name" value="NPC INTRACELLULAR CHOLESTEROL TRANSPORTER 1"/>
    <property type="match status" value="1"/>
</dbReference>
<protein>
    <recommendedName>
        <fullName evidence="2">NPC1 middle luminal domain-containing protein</fullName>
    </recommendedName>
</protein>
<gene>
    <name evidence="3" type="ORF">KUTeg_018856</name>
</gene>
<dbReference type="PANTHER" id="PTHR45727">
    <property type="entry name" value="NPC INTRACELLULAR CHOLESTEROL TRANSPORTER 1"/>
    <property type="match status" value="1"/>
</dbReference>
<keyword evidence="1" id="KW-0732">Signal</keyword>
<feature type="domain" description="NPC1 middle luminal" evidence="2">
    <location>
        <begin position="45"/>
        <end position="242"/>
    </location>
</feature>
<evidence type="ECO:0000256" key="1">
    <source>
        <dbReference type="SAM" id="SignalP"/>
    </source>
</evidence>
<keyword evidence="4" id="KW-1185">Reference proteome</keyword>
<dbReference type="Proteomes" id="UP001217089">
    <property type="component" value="Unassembled WGS sequence"/>
</dbReference>
<feature type="chain" id="PRO_5046183227" description="NPC1 middle luminal domain-containing protein" evidence="1">
    <location>
        <begin position="23"/>
        <end position="273"/>
    </location>
</feature>
<evidence type="ECO:0000313" key="3">
    <source>
        <dbReference type="EMBL" id="KAJ8302460.1"/>
    </source>
</evidence>
<accession>A0ABQ9EGA4</accession>
<sequence>MVVMKCIATIFSICVLLGTTNGKFVYNLPVIGNDRIDPHNNTVPYRWMQLKIENIGGSSKFAHYYPPPSADLMYFTSVFEKNFLHQVLDLIEWIKLLKYSFAGQTIGWSDVCYHHKFDKNCLMNSILQYYNQSHDVIDRVLMDEYGFFVVWAYLDHFLACTSNLMMQYDTKLNASCTDINGRPILPQSVLSGYDDVNFNNATSLVITMLFSTEHTYPDAVTQWQNEMTKLIHNYNNPNMTITIVRPKFPYWPPFHKDSLNKISLNLNAANLKP</sequence>
<feature type="signal peptide" evidence="1">
    <location>
        <begin position="1"/>
        <end position="22"/>
    </location>
</feature>
<evidence type="ECO:0000259" key="2">
    <source>
        <dbReference type="Pfam" id="PF22314"/>
    </source>
</evidence>
<dbReference type="InterPro" id="IPR053956">
    <property type="entry name" value="NPC1_MLD"/>
</dbReference>
<evidence type="ECO:0000313" key="4">
    <source>
        <dbReference type="Proteomes" id="UP001217089"/>
    </source>
</evidence>
<proteinExistence type="predicted"/>
<comment type="caution">
    <text evidence="3">The sequence shown here is derived from an EMBL/GenBank/DDBJ whole genome shotgun (WGS) entry which is preliminary data.</text>
</comment>